<dbReference type="PANTHER" id="PTHR21666">
    <property type="entry name" value="PEPTIDASE-RELATED"/>
    <property type="match status" value="1"/>
</dbReference>
<gene>
    <name evidence="3" type="ORF">HAHE_17630</name>
</gene>
<dbReference type="RefSeq" id="WP_338690286.1">
    <property type="nucleotide sequence ID" value="NZ_AP024702.1"/>
</dbReference>
<keyword evidence="1" id="KW-0472">Membrane</keyword>
<dbReference type="Proteomes" id="UP001374893">
    <property type="component" value="Chromosome"/>
</dbReference>
<evidence type="ECO:0000259" key="2">
    <source>
        <dbReference type="Pfam" id="PF01551"/>
    </source>
</evidence>
<dbReference type="Gene3D" id="2.70.70.10">
    <property type="entry name" value="Glucose Permease (Domain IIA)"/>
    <property type="match status" value="1"/>
</dbReference>
<protein>
    <recommendedName>
        <fullName evidence="2">M23ase beta-sheet core domain-containing protein</fullName>
    </recommendedName>
</protein>
<dbReference type="InterPro" id="IPR011055">
    <property type="entry name" value="Dup_hybrid_motif"/>
</dbReference>
<dbReference type="SUPFAM" id="SSF51261">
    <property type="entry name" value="Duplicated hybrid motif"/>
    <property type="match status" value="1"/>
</dbReference>
<dbReference type="InterPro" id="IPR016047">
    <property type="entry name" value="M23ase_b-sheet_dom"/>
</dbReference>
<feature type="domain" description="M23ase beta-sheet core" evidence="2">
    <location>
        <begin position="118"/>
        <end position="203"/>
    </location>
</feature>
<evidence type="ECO:0000313" key="4">
    <source>
        <dbReference type="Proteomes" id="UP001374893"/>
    </source>
</evidence>
<accession>A0ABN6H8Q1</accession>
<dbReference type="InterPro" id="IPR050570">
    <property type="entry name" value="Cell_wall_metabolism_enzyme"/>
</dbReference>
<proteinExistence type="predicted"/>
<evidence type="ECO:0000313" key="3">
    <source>
        <dbReference type="EMBL" id="BCX47855.1"/>
    </source>
</evidence>
<dbReference type="CDD" id="cd12797">
    <property type="entry name" value="M23_peptidase"/>
    <property type="match status" value="1"/>
</dbReference>
<keyword evidence="1" id="KW-0812">Transmembrane</keyword>
<evidence type="ECO:0000256" key="1">
    <source>
        <dbReference type="SAM" id="Phobius"/>
    </source>
</evidence>
<keyword evidence="1" id="KW-1133">Transmembrane helix</keyword>
<dbReference type="EMBL" id="AP024702">
    <property type="protein sequence ID" value="BCX47855.1"/>
    <property type="molecule type" value="Genomic_DNA"/>
</dbReference>
<organism evidence="3 4">
    <name type="scientific">Haloferula helveola</name>
    <dbReference type="NCBI Taxonomy" id="490095"/>
    <lineage>
        <taxon>Bacteria</taxon>
        <taxon>Pseudomonadati</taxon>
        <taxon>Verrucomicrobiota</taxon>
        <taxon>Verrucomicrobiia</taxon>
        <taxon>Verrucomicrobiales</taxon>
        <taxon>Verrucomicrobiaceae</taxon>
        <taxon>Haloferula</taxon>
    </lineage>
</organism>
<feature type="transmembrane region" description="Helical" evidence="1">
    <location>
        <begin position="7"/>
        <end position="24"/>
    </location>
</feature>
<dbReference type="PANTHER" id="PTHR21666:SF270">
    <property type="entry name" value="MUREIN HYDROLASE ACTIVATOR ENVC"/>
    <property type="match status" value="1"/>
</dbReference>
<reference evidence="3 4" key="1">
    <citation type="submission" date="2021-06" db="EMBL/GenBank/DDBJ databases">
        <title>Complete genome of Haloferula helveola possessing various polysaccharide degrading enzymes.</title>
        <authorList>
            <person name="Takami H."/>
            <person name="Huang C."/>
            <person name="Hamasaki K."/>
        </authorList>
    </citation>
    <scope>NUCLEOTIDE SEQUENCE [LARGE SCALE GENOMIC DNA]</scope>
    <source>
        <strain evidence="3 4">CN-1</strain>
    </source>
</reference>
<name>A0ABN6H8Q1_9BACT</name>
<dbReference type="Pfam" id="PF01551">
    <property type="entry name" value="Peptidase_M23"/>
    <property type="match status" value="1"/>
</dbReference>
<sequence>MKLFNPITLLLILIGAAMVGFVWLRGPSHELPPVESLANFQMADAPLKLPADGQPRHRLHRMSAWDLATLPRAVRFDPPMGTEQAGLTYNAQKFWEMNNGRGGHHTGDDLNGIGGMNSDLGDPVFAAADGRVLYAGEPSPGWGNTVVVAHHTADGRVLQTMYAHLQNIDVPVGAAVARGRVIGSVGTANGYYPAHLHFEMRESDGVDIGAGYSMNPMNRLDPEATIASMRGAPADRPSPAVLPVALDRGNPWNQVELSPEDAAKLGEILKREPAADGE</sequence>
<keyword evidence="4" id="KW-1185">Reference proteome</keyword>